<dbReference type="CDD" id="cd02194">
    <property type="entry name" value="ThiL"/>
    <property type="match status" value="1"/>
</dbReference>
<proteinExistence type="inferred from homology"/>
<keyword evidence="1" id="KW-0479">Metal-binding</keyword>
<feature type="binding site" evidence="1">
    <location>
        <position position="148"/>
    </location>
    <ligand>
        <name>Mg(2+)</name>
        <dbReference type="ChEBI" id="CHEBI:18420"/>
        <label>1</label>
    </ligand>
</feature>
<keyword evidence="1 3" id="KW-0418">Kinase</keyword>
<dbReference type="Proteomes" id="UP000297951">
    <property type="component" value="Unassembled WGS sequence"/>
</dbReference>
<feature type="binding site" evidence="1">
    <location>
        <position position="47"/>
    </location>
    <ligand>
        <name>Mg(2+)</name>
        <dbReference type="ChEBI" id="CHEBI:18420"/>
        <label>3</label>
    </ligand>
</feature>
<dbReference type="PANTHER" id="PTHR30270:SF0">
    <property type="entry name" value="THIAMINE-MONOPHOSPHATE KINASE"/>
    <property type="match status" value="1"/>
</dbReference>
<dbReference type="GO" id="GO:0009030">
    <property type="term" value="F:thiamine-phosphate kinase activity"/>
    <property type="evidence" value="ECO:0007669"/>
    <property type="project" value="UniProtKB-UniRule"/>
</dbReference>
<dbReference type="GO" id="GO:0009229">
    <property type="term" value="P:thiamine diphosphate biosynthetic process"/>
    <property type="evidence" value="ECO:0007669"/>
    <property type="project" value="UniProtKB-UniRule"/>
</dbReference>
<feature type="binding site" evidence="1">
    <location>
        <position position="63"/>
    </location>
    <ligand>
        <name>Mg(2+)</name>
        <dbReference type="ChEBI" id="CHEBI:18420"/>
        <label>2</label>
    </ligand>
</feature>
<dbReference type="RefSeq" id="WP_135013849.1">
    <property type="nucleotide sequence ID" value="NZ_JADGLK010000056.1"/>
</dbReference>
<dbReference type="NCBIfam" id="TIGR01379">
    <property type="entry name" value="thiL"/>
    <property type="match status" value="1"/>
</dbReference>
<organism evidence="3 4">
    <name type="scientific">Rothia nasimurium</name>
    <dbReference type="NCBI Taxonomy" id="85336"/>
    <lineage>
        <taxon>Bacteria</taxon>
        <taxon>Bacillati</taxon>
        <taxon>Actinomycetota</taxon>
        <taxon>Actinomycetes</taxon>
        <taxon>Micrococcales</taxon>
        <taxon>Micrococcaceae</taxon>
        <taxon>Rothia</taxon>
    </lineage>
</organism>
<feature type="binding site" evidence="1">
    <location>
        <position position="63"/>
    </location>
    <ligand>
        <name>Mg(2+)</name>
        <dbReference type="ChEBI" id="CHEBI:18420"/>
        <label>1</label>
    </ligand>
</feature>
<dbReference type="Pfam" id="PF00586">
    <property type="entry name" value="AIRS"/>
    <property type="match status" value="1"/>
</dbReference>
<feature type="binding site" evidence="1">
    <location>
        <position position="97"/>
    </location>
    <ligand>
        <name>Mg(2+)</name>
        <dbReference type="ChEBI" id="CHEBI:18420"/>
        <label>3</label>
    </ligand>
</feature>
<sequence>MQTVAQVSEGQLLALFMPVLAEHNERAADVRAELGAPGALLLGPGDDSAALDLRGALTVMSTDTQTENQDFRRSWPSGYTTGGYEVGWKAATQNLADIAAMGATPVTLLVSLTLTPDTPVSWVQDFARGLTESCTAQGATTCTIAGGDMGSGSEISVTVTAVGLTDRPITRSGARPGDAVVFAGALGTAAAGLALLDSAPFTVTEELTACVRAQQRPRSPLHLGPEGASHLTSLMDVSDGLVRDGGRIAAVSGVALDLDSSALAPWIDRVGPAALLTAGTPEQADAQALRWVLTGGEDHGLIGTCPPAQIPPGFTRIGTVQAGDGITVDGRTYTAKGWDHFEAGSR</sequence>
<dbReference type="OrthoDB" id="9802811at2"/>
<comment type="similarity">
    <text evidence="1">Belongs to the thiamine-monophosphate kinase family.</text>
</comment>
<feature type="domain" description="PurM-like N-terminal" evidence="2">
    <location>
        <begin position="45"/>
        <end position="164"/>
    </location>
</feature>
<comment type="caution">
    <text evidence="1">Lacks conserved residue(s) required for the propagation of feature annotation.</text>
</comment>
<feature type="binding site" evidence="1">
    <location>
        <position position="171"/>
    </location>
    <ligand>
        <name>ATP</name>
        <dbReference type="ChEBI" id="CHEBI:30616"/>
    </ligand>
</feature>
<evidence type="ECO:0000259" key="2">
    <source>
        <dbReference type="Pfam" id="PF00586"/>
    </source>
</evidence>
<dbReference type="Gene3D" id="3.90.650.10">
    <property type="entry name" value="PurM-like C-terminal domain"/>
    <property type="match status" value="1"/>
</dbReference>
<keyword evidence="1" id="KW-0784">Thiamine biosynthesis</keyword>
<dbReference type="SUPFAM" id="SSF55326">
    <property type="entry name" value="PurM N-terminal domain-like"/>
    <property type="match status" value="1"/>
</dbReference>
<dbReference type="InterPro" id="IPR006283">
    <property type="entry name" value="ThiL-like"/>
</dbReference>
<reference evidence="3 4" key="1">
    <citation type="submission" date="2019-03" db="EMBL/GenBank/DDBJ databases">
        <title>Diversity of the mouse oral microbiome.</title>
        <authorList>
            <person name="Joseph S."/>
            <person name="Aduse-Opoku J."/>
            <person name="Curtis M."/>
            <person name="Wade W."/>
            <person name="Hashim A."/>
        </authorList>
    </citation>
    <scope>NUCLEOTIDE SEQUENCE [LARGE SCALE GENOMIC DNA]</scope>
    <source>
        <strain evidence="4">irhom_31</strain>
    </source>
</reference>
<feature type="binding site" evidence="1">
    <location>
        <position position="97"/>
    </location>
    <ligand>
        <name>Mg(2+)</name>
        <dbReference type="ChEBI" id="CHEBI:18420"/>
        <label>4</label>
    </ligand>
</feature>
<name>A0A4Y9F0Q7_9MICC</name>
<dbReference type="GO" id="GO:0009228">
    <property type="term" value="P:thiamine biosynthetic process"/>
    <property type="evidence" value="ECO:0007669"/>
    <property type="project" value="UniProtKB-KW"/>
</dbReference>
<feature type="binding site" evidence="1">
    <location>
        <position position="236"/>
    </location>
    <ligand>
        <name>Mg(2+)</name>
        <dbReference type="ChEBI" id="CHEBI:18420"/>
        <label>3</label>
    </ligand>
</feature>
<dbReference type="InterPro" id="IPR016188">
    <property type="entry name" value="PurM-like_N"/>
</dbReference>
<keyword evidence="1" id="KW-0547">Nucleotide-binding</keyword>
<protein>
    <recommendedName>
        <fullName evidence="1">Thiamine-monophosphate kinase</fullName>
        <shortName evidence="1">TMP kinase</shortName>
        <shortName evidence="1">Thiamine-phosphate kinase</shortName>
        <ecNumber evidence="1">2.7.4.16</ecNumber>
    </recommendedName>
</protein>
<evidence type="ECO:0000256" key="1">
    <source>
        <dbReference type="HAMAP-Rule" id="MF_02128"/>
    </source>
</evidence>
<feature type="binding site" evidence="1">
    <location>
        <begin position="147"/>
        <end position="148"/>
    </location>
    <ligand>
        <name>ATP</name>
        <dbReference type="ChEBI" id="CHEBI:30616"/>
    </ligand>
</feature>
<feature type="binding site" evidence="1">
    <location>
        <position position="338"/>
    </location>
    <ligand>
        <name>substrate</name>
    </ligand>
</feature>
<feature type="binding site" evidence="1">
    <location>
        <position position="62"/>
    </location>
    <ligand>
        <name>Mg(2+)</name>
        <dbReference type="ChEBI" id="CHEBI:18420"/>
        <label>1</label>
    </ligand>
</feature>
<feature type="binding site" evidence="1">
    <location>
        <position position="297"/>
    </location>
    <ligand>
        <name>substrate</name>
    </ligand>
</feature>
<comment type="function">
    <text evidence="1">Catalyzes the ATP-dependent phosphorylation of thiamine-monophosphate (TMP) to form thiamine-pyrophosphate (TPP), the active form of vitamin B1.</text>
</comment>
<keyword evidence="1" id="KW-0460">Magnesium</keyword>
<keyword evidence="1 3" id="KW-0808">Transferase</keyword>
<feature type="binding site" evidence="1">
    <location>
        <position position="47"/>
    </location>
    <ligand>
        <name>Mg(2+)</name>
        <dbReference type="ChEBI" id="CHEBI:18420"/>
        <label>4</label>
    </ligand>
</feature>
<dbReference type="InterPro" id="IPR036676">
    <property type="entry name" value="PurM-like_C_sf"/>
</dbReference>
<dbReference type="GO" id="GO:0000287">
    <property type="term" value="F:magnesium ion binding"/>
    <property type="evidence" value="ECO:0007669"/>
    <property type="project" value="UniProtKB-UniRule"/>
</dbReference>
<dbReference type="Gene3D" id="3.30.1330.10">
    <property type="entry name" value="PurM-like, N-terminal domain"/>
    <property type="match status" value="1"/>
</dbReference>
<feature type="binding site" evidence="1">
    <location>
        <position position="239"/>
    </location>
    <ligand>
        <name>Mg(2+)</name>
        <dbReference type="ChEBI" id="CHEBI:18420"/>
        <label>5</label>
    </ligand>
</feature>
<evidence type="ECO:0000313" key="4">
    <source>
        <dbReference type="Proteomes" id="UP000297951"/>
    </source>
</evidence>
<dbReference type="UniPathway" id="UPA00060">
    <property type="reaction ID" value="UER00142"/>
</dbReference>
<evidence type="ECO:0000313" key="3">
    <source>
        <dbReference type="EMBL" id="TFU20514.1"/>
    </source>
</evidence>
<keyword evidence="1" id="KW-0067">ATP-binding</keyword>
<feature type="binding site" evidence="1">
    <location>
        <position position="238"/>
    </location>
    <ligand>
        <name>ATP</name>
        <dbReference type="ChEBI" id="CHEBI:30616"/>
    </ligand>
</feature>
<feature type="binding site" evidence="1">
    <location>
        <position position="97"/>
    </location>
    <ligand>
        <name>Mg(2+)</name>
        <dbReference type="ChEBI" id="CHEBI:18420"/>
        <label>2</label>
    </ligand>
</feature>
<dbReference type="AlphaFoldDB" id="A0A4Y9F0Q7"/>
<comment type="caution">
    <text evidence="3">The sequence shown here is derived from an EMBL/GenBank/DDBJ whole genome shotgun (WGS) entry which is preliminary data.</text>
</comment>
<dbReference type="EMBL" id="SPQC01000056">
    <property type="protein sequence ID" value="TFU20514.1"/>
    <property type="molecule type" value="Genomic_DNA"/>
</dbReference>
<comment type="pathway">
    <text evidence="1">Cofactor biosynthesis; thiamine diphosphate biosynthesis; thiamine diphosphate from thiamine phosphate: step 1/1.</text>
</comment>
<dbReference type="EC" id="2.7.4.16" evidence="1"/>
<comment type="catalytic activity">
    <reaction evidence="1">
        <text>thiamine phosphate + ATP = thiamine diphosphate + ADP</text>
        <dbReference type="Rhea" id="RHEA:15913"/>
        <dbReference type="ChEBI" id="CHEBI:30616"/>
        <dbReference type="ChEBI" id="CHEBI:37575"/>
        <dbReference type="ChEBI" id="CHEBI:58937"/>
        <dbReference type="ChEBI" id="CHEBI:456216"/>
        <dbReference type="EC" id="2.7.4.16"/>
    </reaction>
</comment>
<feature type="binding site" evidence="1">
    <location>
        <position position="61"/>
    </location>
    <ligand>
        <name>Mg(2+)</name>
        <dbReference type="ChEBI" id="CHEBI:18420"/>
        <label>4</label>
    </ligand>
</feature>
<gene>
    <name evidence="1 3" type="primary">thiL</name>
    <name evidence="3" type="ORF">E4U03_11390</name>
</gene>
<feature type="binding site" evidence="1">
    <location>
        <position position="70"/>
    </location>
    <ligand>
        <name>substrate</name>
    </ligand>
</feature>
<comment type="miscellaneous">
    <text evidence="1">Reaction mechanism of ThiL seems to utilize a direct, inline transfer of the gamma-phosphate of ATP to TMP rather than a phosphorylated enzyme intermediate.</text>
</comment>
<accession>A0A4Y9F0Q7</accession>
<dbReference type="PANTHER" id="PTHR30270">
    <property type="entry name" value="THIAMINE-MONOPHOSPHATE KINASE"/>
    <property type="match status" value="1"/>
</dbReference>
<dbReference type="GO" id="GO:0005524">
    <property type="term" value="F:ATP binding"/>
    <property type="evidence" value="ECO:0007669"/>
    <property type="project" value="UniProtKB-UniRule"/>
</dbReference>
<dbReference type="HAMAP" id="MF_02128">
    <property type="entry name" value="TMP_kinase"/>
    <property type="match status" value="1"/>
</dbReference>
<dbReference type="PIRSF" id="PIRSF005303">
    <property type="entry name" value="Thiam_monoph_kin"/>
    <property type="match status" value="1"/>
</dbReference>
<dbReference type="InterPro" id="IPR036921">
    <property type="entry name" value="PurM-like_N_sf"/>
</dbReference>
<dbReference type="SUPFAM" id="SSF56042">
    <property type="entry name" value="PurM C-terminal domain-like"/>
    <property type="match status" value="1"/>
</dbReference>